<reference evidence="12 13" key="1">
    <citation type="submission" date="2016-07" db="EMBL/GenBank/DDBJ databases">
        <title>Pervasive Adenine N6-methylation of Active Genes in Fungi.</title>
        <authorList>
            <consortium name="DOE Joint Genome Institute"/>
            <person name="Mondo S.J."/>
            <person name="Dannebaum R.O."/>
            <person name="Kuo R.C."/>
            <person name="Labutti K."/>
            <person name="Haridas S."/>
            <person name="Kuo A."/>
            <person name="Salamov A."/>
            <person name="Ahrendt S.R."/>
            <person name="Lipzen A."/>
            <person name="Sullivan W."/>
            <person name="Andreopoulos W.B."/>
            <person name="Clum A."/>
            <person name="Lindquist E."/>
            <person name="Daum C."/>
            <person name="Ramamoorthy G.K."/>
            <person name="Gryganskyi A."/>
            <person name="Culley D."/>
            <person name="Magnuson J.K."/>
            <person name="James T.Y."/>
            <person name="O'Malley M.A."/>
            <person name="Stajich J.E."/>
            <person name="Spatafora J.W."/>
            <person name="Visel A."/>
            <person name="Grigoriev I.V."/>
        </authorList>
    </citation>
    <scope>NUCLEOTIDE SEQUENCE [LARGE SCALE GENOMIC DNA]</scope>
    <source>
        <strain evidence="12 13">NRRL 3301</strain>
    </source>
</reference>
<dbReference type="EMBL" id="MCGT01000002">
    <property type="protein sequence ID" value="ORX62266.1"/>
    <property type="molecule type" value="Genomic_DNA"/>
</dbReference>
<dbReference type="GO" id="GO:0004814">
    <property type="term" value="F:arginine-tRNA ligase activity"/>
    <property type="evidence" value="ECO:0007669"/>
    <property type="project" value="UniProtKB-EC"/>
</dbReference>
<dbReference type="NCBIfam" id="TIGR00456">
    <property type="entry name" value="argS"/>
    <property type="match status" value="1"/>
</dbReference>
<dbReference type="EC" id="6.1.1.19" evidence="2"/>
<dbReference type="SUPFAM" id="SSF55190">
    <property type="entry name" value="Arginyl-tRNA synthetase (ArgRS), N-terminal 'additional' domain"/>
    <property type="match status" value="1"/>
</dbReference>
<sequence length="589" mass="66330">MNAAQLVRDAISKQIAKHTSCSEAHIARFLGMPKPQRQNQFTLPLPRLQPFLSSSKQQDLAPLIQSGPWLEKVDKQGAFLQFSFPLSNYIKHTLHQVYDEQNNYGCQQPCNKTVLIDYSSPNIAKPFHAGHLRSTILGNFIHKIHKAMGFHAIGINYLGDWGKQYGLLAVGYEKYGDENLLARDPIQHLYQVYVAINKDVLNDNSIDVAANQYFQRMEHGDEAALAQWRCFRELSIDSYRGMYDRLGIQFDEYAGESMAEPLLSQVYERLDRKGLLQHQDDGRWLVDLEALGHEGLGRPVLRRQDGTSLYLTRDLASLLLRQERHGFDKAVYVIGAEQSLHMKQLFAIWRLMTGDERDVLHHAGFGRVQGMSTRKGTVVFLEDILDVAQETMLGNMQQDETKYQELLDQGITANSPNGNTQHLTGSTAVDFVADKLGASAVIIQDVAAKRIKNYTFAWDRMTQARGYTGVFLQFTHARLCGIERHAPFDVSRADDIASLVDSDAAVELALTISQYPDIVQQSYETMEPSTLVQYLFRLAHSTGQATSSLRVKDIPDVSVAQSRLLLFSSAKTTLANGLRLLGIEPLERI</sequence>
<dbReference type="GO" id="GO:0005739">
    <property type="term" value="C:mitochondrion"/>
    <property type="evidence" value="ECO:0007669"/>
    <property type="project" value="TreeGrafter"/>
</dbReference>
<keyword evidence="6 10" id="KW-0648">Protein biosynthesis</keyword>
<evidence type="ECO:0000256" key="7">
    <source>
        <dbReference type="ARBA" id="ARBA00023146"/>
    </source>
</evidence>
<keyword evidence="7 10" id="KW-0030">Aminoacyl-tRNA synthetase</keyword>
<dbReference type="PANTHER" id="PTHR11956">
    <property type="entry name" value="ARGINYL-TRNA SYNTHETASE"/>
    <property type="match status" value="1"/>
</dbReference>
<comment type="caution">
    <text evidence="12">The sequence shown here is derived from an EMBL/GenBank/DDBJ whole genome shotgun (WGS) entry which is preliminary data.</text>
</comment>
<dbReference type="SUPFAM" id="SSF52374">
    <property type="entry name" value="Nucleotidylyl transferase"/>
    <property type="match status" value="1"/>
</dbReference>
<dbReference type="GO" id="GO:0005524">
    <property type="term" value="F:ATP binding"/>
    <property type="evidence" value="ECO:0007669"/>
    <property type="project" value="UniProtKB-KW"/>
</dbReference>
<dbReference type="InterPro" id="IPR035684">
    <property type="entry name" value="ArgRS_core"/>
</dbReference>
<name>A0A1X2GWB5_9FUNG</name>
<evidence type="ECO:0000256" key="8">
    <source>
        <dbReference type="ARBA" id="ARBA00033033"/>
    </source>
</evidence>
<proteinExistence type="inferred from homology"/>
<evidence type="ECO:0000313" key="13">
    <source>
        <dbReference type="Proteomes" id="UP000242146"/>
    </source>
</evidence>
<protein>
    <recommendedName>
        <fullName evidence="2">arginine--tRNA ligase</fullName>
        <ecNumber evidence="2">6.1.1.19</ecNumber>
    </recommendedName>
    <alternativeName>
        <fullName evidence="8">Arginyl-tRNA synthetase</fullName>
    </alternativeName>
</protein>
<evidence type="ECO:0000256" key="6">
    <source>
        <dbReference type="ARBA" id="ARBA00022917"/>
    </source>
</evidence>
<feature type="domain" description="DALR anticodon binding" evidence="11">
    <location>
        <begin position="472"/>
        <end position="589"/>
    </location>
</feature>
<dbReference type="Pfam" id="PF05746">
    <property type="entry name" value="DALR_1"/>
    <property type="match status" value="1"/>
</dbReference>
<evidence type="ECO:0000256" key="3">
    <source>
        <dbReference type="ARBA" id="ARBA00022598"/>
    </source>
</evidence>
<dbReference type="PROSITE" id="PS00178">
    <property type="entry name" value="AA_TRNA_LIGASE_I"/>
    <property type="match status" value="1"/>
</dbReference>
<dbReference type="STRING" id="101127.A0A1X2GWB5"/>
<evidence type="ECO:0000259" key="11">
    <source>
        <dbReference type="SMART" id="SM00836"/>
    </source>
</evidence>
<dbReference type="InterPro" id="IPR036695">
    <property type="entry name" value="Arg-tRNA-synth_N_sf"/>
</dbReference>
<dbReference type="PRINTS" id="PR01038">
    <property type="entry name" value="TRNASYNTHARG"/>
</dbReference>
<keyword evidence="13" id="KW-1185">Reference proteome</keyword>
<dbReference type="AlphaFoldDB" id="A0A1X2GWB5"/>
<evidence type="ECO:0000256" key="1">
    <source>
        <dbReference type="ARBA" id="ARBA00005594"/>
    </source>
</evidence>
<accession>A0A1X2GWB5</accession>
<comment type="similarity">
    <text evidence="1 10">Belongs to the class-I aminoacyl-tRNA synthetase family.</text>
</comment>
<dbReference type="FunFam" id="3.40.50.620:FF:000058">
    <property type="entry name" value="Mitochondrial arginyl-tRNA synthetase"/>
    <property type="match status" value="1"/>
</dbReference>
<dbReference type="Gene3D" id="1.10.730.10">
    <property type="entry name" value="Isoleucyl-tRNA Synthetase, Domain 1"/>
    <property type="match status" value="1"/>
</dbReference>
<keyword evidence="5 10" id="KW-0067">ATP-binding</keyword>
<dbReference type="CDD" id="cd07956">
    <property type="entry name" value="Anticodon_Ia_Arg"/>
    <property type="match status" value="1"/>
</dbReference>
<keyword evidence="4 10" id="KW-0547">Nucleotide-binding</keyword>
<dbReference type="SUPFAM" id="SSF47323">
    <property type="entry name" value="Anticodon-binding domain of a subclass of class I aminoacyl-tRNA synthetases"/>
    <property type="match status" value="1"/>
</dbReference>
<dbReference type="InterPro" id="IPR001278">
    <property type="entry name" value="Arg-tRNA-ligase"/>
</dbReference>
<dbReference type="Gene3D" id="3.30.1360.70">
    <property type="entry name" value="Arginyl tRNA synthetase N-terminal domain"/>
    <property type="match status" value="1"/>
</dbReference>
<dbReference type="Proteomes" id="UP000242146">
    <property type="component" value="Unassembled WGS sequence"/>
</dbReference>
<organism evidence="12 13">
    <name type="scientific">Hesseltinella vesiculosa</name>
    <dbReference type="NCBI Taxonomy" id="101127"/>
    <lineage>
        <taxon>Eukaryota</taxon>
        <taxon>Fungi</taxon>
        <taxon>Fungi incertae sedis</taxon>
        <taxon>Mucoromycota</taxon>
        <taxon>Mucoromycotina</taxon>
        <taxon>Mucoromycetes</taxon>
        <taxon>Mucorales</taxon>
        <taxon>Cunninghamellaceae</taxon>
        <taxon>Hesseltinella</taxon>
    </lineage>
</organism>
<dbReference type="InterPro" id="IPR008909">
    <property type="entry name" value="DALR_anticod-bd"/>
</dbReference>
<comment type="catalytic activity">
    <reaction evidence="9">
        <text>tRNA(Arg) + L-arginine + ATP = L-arginyl-tRNA(Arg) + AMP + diphosphate</text>
        <dbReference type="Rhea" id="RHEA:20301"/>
        <dbReference type="Rhea" id="RHEA-COMP:9658"/>
        <dbReference type="Rhea" id="RHEA-COMP:9673"/>
        <dbReference type="ChEBI" id="CHEBI:30616"/>
        <dbReference type="ChEBI" id="CHEBI:32682"/>
        <dbReference type="ChEBI" id="CHEBI:33019"/>
        <dbReference type="ChEBI" id="CHEBI:78442"/>
        <dbReference type="ChEBI" id="CHEBI:78513"/>
        <dbReference type="ChEBI" id="CHEBI:456215"/>
        <dbReference type="EC" id="6.1.1.19"/>
    </reaction>
</comment>
<dbReference type="FunFam" id="1.10.730.10:FF:000006">
    <property type="entry name" value="Arginyl-tRNA synthetase 2, mitochondrial"/>
    <property type="match status" value="1"/>
</dbReference>
<dbReference type="InterPro" id="IPR009080">
    <property type="entry name" value="tRNAsynth_Ia_anticodon-bd"/>
</dbReference>
<evidence type="ECO:0000256" key="5">
    <source>
        <dbReference type="ARBA" id="ARBA00022840"/>
    </source>
</evidence>
<evidence type="ECO:0000256" key="2">
    <source>
        <dbReference type="ARBA" id="ARBA00012837"/>
    </source>
</evidence>
<evidence type="ECO:0000256" key="9">
    <source>
        <dbReference type="ARBA" id="ARBA00049339"/>
    </source>
</evidence>
<keyword evidence="3 10" id="KW-0436">Ligase</keyword>
<dbReference type="OrthoDB" id="68056at2759"/>
<evidence type="ECO:0000313" key="12">
    <source>
        <dbReference type="EMBL" id="ORX62266.1"/>
    </source>
</evidence>
<gene>
    <name evidence="12" type="ORF">DM01DRAFT_1298901</name>
</gene>
<evidence type="ECO:0000256" key="4">
    <source>
        <dbReference type="ARBA" id="ARBA00022741"/>
    </source>
</evidence>
<dbReference type="Pfam" id="PF00750">
    <property type="entry name" value="tRNA-synt_1d"/>
    <property type="match status" value="1"/>
</dbReference>
<dbReference type="SMART" id="SM00836">
    <property type="entry name" value="DALR_1"/>
    <property type="match status" value="1"/>
</dbReference>
<dbReference type="Gene3D" id="3.40.50.620">
    <property type="entry name" value="HUPs"/>
    <property type="match status" value="1"/>
</dbReference>
<dbReference type="InterPro" id="IPR001412">
    <property type="entry name" value="aa-tRNA-synth_I_CS"/>
</dbReference>
<dbReference type="PANTHER" id="PTHR11956:SF11">
    <property type="entry name" value="ARGININE--TRNA LIGASE, MITOCHONDRIAL-RELATED"/>
    <property type="match status" value="1"/>
</dbReference>
<dbReference type="GO" id="GO:0006420">
    <property type="term" value="P:arginyl-tRNA aminoacylation"/>
    <property type="evidence" value="ECO:0007669"/>
    <property type="project" value="InterPro"/>
</dbReference>
<dbReference type="GO" id="GO:0032543">
    <property type="term" value="P:mitochondrial translation"/>
    <property type="evidence" value="ECO:0007669"/>
    <property type="project" value="TreeGrafter"/>
</dbReference>
<dbReference type="InterPro" id="IPR014729">
    <property type="entry name" value="Rossmann-like_a/b/a_fold"/>
</dbReference>
<evidence type="ECO:0000256" key="10">
    <source>
        <dbReference type="RuleBase" id="RU363038"/>
    </source>
</evidence>